<gene>
    <name evidence="1" type="ORF">SAMN04489711_105145</name>
</gene>
<protein>
    <submittedName>
        <fullName evidence="1">Uncharacterized protein</fullName>
    </submittedName>
</protein>
<dbReference type="EMBL" id="FONX01000005">
    <property type="protein sequence ID" value="SFE78820.1"/>
    <property type="molecule type" value="Genomic_DNA"/>
</dbReference>
<keyword evidence="2" id="KW-1185">Reference proteome</keyword>
<proteinExistence type="predicted"/>
<dbReference type="AlphaFoldDB" id="A0A1I2DFU5"/>
<reference evidence="2" key="1">
    <citation type="submission" date="2016-10" db="EMBL/GenBank/DDBJ databases">
        <authorList>
            <person name="Varghese N."/>
            <person name="Submissions S."/>
        </authorList>
    </citation>
    <scope>NUCLEOTIDE SEQUENCE [LARGE SCALE GENOMIC DNA]</scope>
    <source>
        <strain evidence="2">DSM 27981</strain>
    </source>
</reference>
<sequence>MPRLIDHPLFHPFSSNLPERHSMKRFLSTLALVPFLSLAAISSVHAHSADEEKADAERHRAMAAAHEAAAKCLEAGKGHEQCMKELQVACKGLAIGKFCGMKHQH</sequence>
<organism evidence="1 2">
    <name type="scientific">Paracidovorax wautersii</name>
    <dbReference type="NCBI Taxonomy" id="1177982"/>
    <lineage>
        <taxon>Bacteria</taxon>
        <taxon>Pseudomonadati</taxon>
        <taxon>Pseudomonadota</taxon>
        <taxon>Betaproteobacteria</taxon>
        <taxon>Burkholderiales</taxon>
        <taxon>Comamonadaceae</taxon>
        <taxon>Paracidovorax</taxon>
    </lineage>
</organism>
<evidence type="ECO:0000313" key="1">
    <source>
        <dbReference type="EMBL" id="SFE78820.1"/>
    </source>
</evidence>
<name>A0A1I2DFU5_9BURK</name>
<accession>A0A1I2DFU5</accession>
<dbReference type="STRING" id="1177982.SAMN04489711_105145"/>
<evidence type="ECO:0000313" key="2">
    <source>
        <dbReference type="Proteomes" id="UP000199119"/>
    </source>
</evidence>
<dbReference type="Proteomes" id="UP000199119">
    <property type="component" value="Unassembled WGS sequence"/>
</dbReference>